<evidence type="ECO:0000313" key="4">
    <source>
        <dbReference type="EMBL" id="MBB4083128.1"/>
    </source>
</evidence>
<evidence type="ECO:0000256" key="1">
    <source>
        <dbReference type="RuleBase" id="RU003494"/>
    </source>
</evidence>
<dbReference type="EC" id="2.5.1.18" evidence="4"/>
<dbReference type="PANTHER" id="PTHR44051:SF8">
    <property type="entry name" value="GLUTATHIONE S-TRANSFERASE GSTA"/>
    <property type="match status" value="1"/>
</dbReference>
<reference evidence="4 5" key="1">
    <citation type="submission" date="2020-08" db="EMBL/GenBank/DDBJ databases">
        <title>Genomic Encyclopedia of Type Strains, Phase IV (KMG-IV): sequencing the most valuable type-strain genomes for metagenomic binning, comparative biology and taxonomic classification.</title>
        <authorList>
            <person name="Goeker M."/>
        </authorList>
    </citation>
    <scope>NUCLEOTIDE SEQUENCE [LARGE SCALE GENOMIC DNA]</scope>
    <source>
        <strain evidence="4 5">DSM 23960</strain>
    </source>
</reference>
<dbReference type="SUPFAM" id="SSF52833">
    <property type="entry name" value="Thioredoxin-like"/>
    <property type="match status" value="1"/>
</dbReference>
<comment type="similarity">
    <text evidence="1">Belongs to the GST superfamily.</text>
</comment>
<dbReference type="InterPro" id="IPR004046">
    <property type="entry name" value="GST_C"/>
</dbReference>
<keyword evidence="5" id="KW-1185">Reference proteome</keyword>
<dbReference type="PROSITE" id="PS50405">
    <property type="entry name" value="GST_CTER"/>
    <property type="match status" value="1"/>
</dbReference>
<dbReference type="CDD" id="cd03188">
    <property type="entry name" value="GST_C_Beta"/>
    <property type="match status" value="1"/>
</dbReference>
<dbReference type="Gene3D" id="1.20.1050.10">
    <property type="match status" value="1"/>
</dbReference>
<dbReference type="InterPro" id="IPR004045">
    <property type="entry name" value="Glutathione_S-Trfase_N"/>
</dbReference>
<dbReference type="SUPFAM" id="SSF47616">
    <property type="entry name" value="GST C-terminal domain-like"/>
    <property type="match status" value="1"/>
</dbReference>
<evidence type="ECO:0000313" key="5">
    <source>
        <dbReference type="Proteomes" id="UP000529946"/>
    </source>
</evidence>
<dbReference type="InterPro" id="IPR036282">
    <property type="entry name" value="Glutathione-S-Trfase_C_sf"/>
</dbReference>
<dbReference type="InterPro" id="IPR036249">
    <property type="entry name" value="Thioredoxin-like_sf"/>
</dbReference>
<dbReference type="SFLD" id="SFLDG01150">
    <property type="entry name" value="Main.1:_Beta-like"/>
    <property type="match status" value="1"/>
</dbReference>
<dbReference type="PANTHER" id="PTHR44051">
    <property type="entry name" value="GLUTATHIONE S-TRANSFERASE-RELATED"/>
    <property type="match status" value="1"/>
</dbReference>
<gene>
    <name evidence="4" type="ORF">GGR12_001994</name>
</gene>
<dbReference type="PROSITE" id="PS50404">
    <property type="entry name" value="GST_NTER"/>
    <property type="match status" value="1"/>
</dbReference>
<accession>A0A7W6JFE1</accession>
<dbReference type="Pfam" id="PF02798">
    <property type="entry name" value="GST_N"/>
    <property type="match status" value="1"/>
</dbReference>
<evidence type="ECO:0000259" key="3">
    <source>
        <dbReference type="PROSITE" id="PS50405"/>
    </source>
</evidence>
<dbReference type="InterPro" id="IPR010987">
    <property type="entry name" value="Glutathione-S-Trfase_C-like"/>
</dbReference>
<keyword evidence="4" id="KW-0808">Transferase</keyword>
<dbReference type="EMBL" id="JACIDM010000002">
    <property type="protein sequence ID" value="MBB4083128.1"/>
    <property type="molecule type" value="Genomic_DNA"/>
</dbReference>
<dbReference type="CDD" id="cd03057">
    <property type="entry name" value="GST_N_Beta"/>
    <property type="match status" value="1"/>
</dbReference>
<sequence>MKLYYAPGACSLADQIALFEAGMTFESVRVDIHTKRTASGGDFREINPKGYVPALVLDDGEIITENIAVLDWIAEQYPPLRPGGPLGRTRLIEMLAFVSTEIHHAYKPLWHGGGELEKQKARERVSDLLRFAAGQMQGDFLFGDRISSADCYLFVMLRWTGRFDIVVPETMERFYRRMEALPSVQAALAIEGLAQAA</sequence>
<dbReference type="SFLD" id="SFLDS00019">
    <property type="entry name" value="Glutathione_Transferase_(cytos"/>
    <property type="match status" value="1"/>
</dbReference>
<comment type="caution">
    <text evidence="4">The sequence shown here is derived from an EMBL/GenBank/DDBJ whole genome shotgun (WGS) entry which is preliminary data.</text>
</comment>
<organism evidence="4 5">
    <name type="scientific">Brevundimonas lenta</name>
    <dbReference type="NCBI Taxonomy" id="424796"/>
    <lineage>
        <taxon>Bacteria</taxon>
        <taxon>Pseudomonadati</taxon>
        <taxon>Pseudomonadota</taxon>
        <taxon>Alphaproteobacteria</taxon>
        <taxon>Caulobacterales</taxon>
        <taxon>Caulobacteraceae</taxon>
        <taxon>Brevundimonas</taxon>
    </lineage>
</organism>
<dbReference type="AlphaFoldDB" id="A0A7W6JFE1"/>
<proteinExistence type="inferred from homology"/>
<dbReference type="Gene3D" id="3.40.30.10">
    <property type="entry name" value="Glutaredoxin"/>
    <property type="match status" value="1"/>
</dbReference>
<dbReference type="Pfam" id="PF00043">
    <property type="entry name" value="GST_C"/>
    <property type="match status" value="1"/>
</dbReference>
<dbReference type="RefSeq" id="WP_183204252.1">
    <property type="nucleotide sequence ID" value="NZ_BAAAER010000001.1"/>
</dbReference>
<name>A0A7W6JFE1_9CAUL</name>
<dbReference type="SFLD" id="SFLDG00358">
    <property type="entry name" value="Main_(cytGST)"/>
    <property type="match status" value="1"/>
</dbReference>
<dbReference type="GO" id="GO:0004364">
    <property type="term" value="F:glutathione transferase activity"/>
    <property type="evidence" value="ECO:0007669"/>
    <property type="project" value="UniProtKB-EC"/>
</dbReference>
<dbReference type="Proteomes" id="UP000529946">
    <property type="component" value="Unassembled WGS sequence"/>
</dbReference>
<evidence type="ECO:0000259" key="2">
    <source>
        <dbReference type="PROSITE" id="PS50404"/>
    </source>
</evidence>
<dbReference type="InterPro" id="IPR040079">
    <property type="entry name" value="Glutathione_S-Trfase"/>
</dbReference>
<feature type="domain" description="GST C-terminal" evidence="3">
    <location>
        <begin position="84"/>
        <end position="197"/>
    </location>
</feature>
<protein>
    <submittedName>
        <fullName evidence="4">Glutathione S-transferase</fullName>
        <ecNumber evidence="4">2.5.1.18</ecNumber>
    </submittedName>
</protein>
<feature type="domain" description="GST N-terminal" evidence="2">
    <location>
        <begin position="1"/>
        <end position="81"/>
    </location>
</feature>